<sequence length="448" mass="52042">MLRMAPIGTEDTVYQLFEKYPSFQRESVFIEPYQYDGRVVAYVQFTDEQEMRAAVDDINKIQPLIGAGILRLSVQEQRQINLRKKTNENKQDEFRVKLYQLPSHIDERSLIRELNQYNINDSITYTIVFRKKLSADYFLDRSKIMTEDNRKAFINLKSLFTSRHLFLSEPNIEIRSPTEDGRAVAYIHFNDPRDIMTAINMCDSLDNSTMSNIGLNKLHFVPIIVHKIIVNQALAQAINNKIEQTMNTIQTSSNFTNIMVFKKIVTKDDKANVLISIRGTNIQQLYKARILFDNLLKGLEFQLYNHSWVTVLFDAAGLYFLQDLQKRTGTYIWWNWKSTLLRIFGEDSACQDAHRQIDTFIQTTLSQREHSISIPIPKGKLSHKPCPKCRTPIDKYAGCNAVRCTLCNIQFCWRCSATDDVDIHKHFLDPNSSCYNKMLDEDVAALEF</sequence>
<dbReference type="SUPFAM" id="SSF57850">
    <property type="entry name" value="RING/U-box"/>
    <property type="match status" value="1"/>
</dbReference>
<dbReference type="Proteomes" id="UP000663889">
    <property type="component" value="Unassembled WGS sequence"/>
</dbReference>
<dbReference type="Pfam" id="PF00076">
    <property type="entry name" value="RRM_1"/>
    <property type="match status" value="1"/>
</dbReference>
<organism evidence="3 4">
    <name type="scientific">Rotaria sordida</name>
    <dbReference type="NCBI Taxonomy" id="392033"/>
    <lineage>
        <taxon>Eukaryota</taxon>
        <taxon>Metazoa</taxon>
        <taxon>Spiralia</taxon>
        <taxon>Gnathifera</taxon>
        <taxon>Rotifera</taxon>
        <taxon>Eurotatoria</taxon>
        <taxon>Bdelloidea</taxon>
        <taxon>Philodinida</taxon>
        <taxon>Philodinidae</taxon>
        <taxon>Rotaria</taxon>
    </lineage>
</organism>
<gene>
    <name evidence="3" type="ORF">SEV965_LOCUS19724</name>
</gene>
<dbReference type="InterPro" id="IPR035979">
    <property type="entry name" value="RBD_domain_sf"/>
</dbReference>
<dbReference type="Gene3D" id="3.30.70.330">
    <property type="match status" value="1"/>
</dbReference>
<dbReference type="InterPro" id="IPR000504">
    <property type="entry name" value="RRM_dom"/>
</dbReference>
<dbReference type="GO" id="GO:0008270">
    <property type="term" value="F:zinc ion binding"/>
    <property type="evidence" value="ECO:0007669"/>
    <property type="project" value="InterPro"/>
</dbReference>
<evidence type="ECO:0000313" key="3">
    <source>
        <dbReference type="EMBL" id="CAF1174878.1"/>
    </source>
</evidence>
<evidence type="ECO:0000313" key="4">
    <source>
        <dbReference type="Proteomes" id="UP000663889"/>
    </source>
</evidence>
<reference evidence="3" key="1">
    <citation type="submission" date="2021-02" db="EMBL/GenBank/DDBJ databases">
        <authorList>
            <person name="Nowell W R."/>
        </authorList>
    </citation>
    <scope>NUCLEOTIDE SEQUENCE</scope>
</reference>
<dbReference type="Pfam" id="PF22191">
    <property type="entry name" value="IBR_1"/>
    <property type="match status" value="1"/>
</dbReference>
<feature type="domain" description="RRM" evidence="2">
    <location>
        <begin position="7"/>
        <end position="61"/>
    </location>
</feature>
<dbReference type="InterPro" id="IPR047548">
    <property type="entry name" value="Rcat_RBR_RNF14"/>
</dbReference>
<protein>
    <recommendedName>
        <fullName evidence="2">RRM domain-containing protein</fullName>
    </recommendedName>
</protein>
<proteinExistence type="predicted"/>
<evidence type="ECO:0000259" key="2">
    <source>
        <dbReference type="Pfam" id="PF00076"/>
    </source>
</evidence>
<dbReference type="SUPFAM" id="SSF54928">
    <property type="entry name" value="RNA-binding domain, RBD"/>
    <property type="match status" value="1"/>
</dbReference>
<dbReference type="Gene3D" id="1.20.120.1750">
    <property type="match status" value="1"/>
</dbReference>
<evidence type="ECO:0000256" key="1">
    <source>
        <dbReference type="ARBA" id="ARBA00004906"/>
    </source>
</evidence>
<comment type="pathway">
    <text evidence="1">Protein modification; protein ubiquitination.</text>
</comment>
<name>A0A814UJE6_9BILA</name>
<accession>A0A814UJE6</accession>
<dbReference type="CDD" id="cd20354">
    <property type="entry name" value="Rcat_RBR_RNF14"/>
    <property type="match status" value="1"/>
</dbReference>
<dbReference type="AlphaFoldDB" id="A0A814UJE6"/>
<dbReference type="EMBL" id="CAJNOU010001242">
    <property type="protein sequence ID" value="CAF1174878.1"/>
    <property type="molecule type" value="Genomic_DNA"/>
</dbReference>
<dbReference type="InterPro" id="IPR012677">
    <property type="entry name" value="Nucleotide-bd_a/b_plait_sf"/>
</dbReference>
<dbReference type="GO" id="GO:0003723">
    <property type="term" value="F:RNA binding"/>
    <property type="evidence" value="ECO:0007669"/>
    <property type="project" value="InterPro"/>
</dbReference>
<comment type="caution">
    <text evidence="3">The sequence shown here is derived from an EMBL/GenBank/DDBJ whole genome shotgun (WGS) entry which is preliminary data.</text>
</comment>